<feature type="transmembrane region" description="Helical" evidence="1">
    <location>
        <begin position="347"/>
        <end position="366"/>
    </location>
</feature>
<dbReference type="EMBL" id="CP015163">
    <property type="protein sequence ID" value="AXB47398.1"/>
    <property type="molecule type" value="Genomic_DNA"/>
</dbReference>
<dbReference type="InterPro" id="IPR002656">
    <property type="entry name" value="Acyl_transf_3_dom"/>
</dbReference>
<dbReference type="InterPro" id="IPR050879">
    <property type="entry name" value="Acyltransferase_3"/>
</dbReference>
<organism evidence="3 4">
    <name type="scientific">Amycolatopsis albispora</name>
    <dbReference type="NCBI Taxonomy" id="1804986"/>
    <lineage>
        <taxon>Bacteria</taxon>
        <taxon>Bacillati</taxon>
        <taxon>Actinomycetota</taxon>
        <taxon>Actinomycetes</taxon>
        <taxon>Pseudonocardiales</taxon>
        <taxon>Pseudonocardiaceae</taxon>
        <taxon>Amycolatopsis</taxon>
    </lineage>
</organism>
<feature type="transmembrane region" description="Helical" evidence="1">
    <location>
        <begin position="312"/>
        <end position="335"/>
    </location>
</feature>
<dbReference type="GO" id="GO:0016020">
    <property type="term" value="C:membrane"/>
    <property type="evidence" value="ECO:0007669"/>
    <property type="project" value="TreeGrafter"/>
</dbReference>
<dbReference type="KEGG" id="aab:A4R43_37190"/>
<dbReference type="Proteomes" id="UP000250434">
    <property type="component" value="Chromosome"/>
</dbReference>
<feature type="transmembrane region" description="Helical" evidence="1">
    <location>
        <begin position="204"/>
        <end position="224"/>
    </location>
</feature>
<sequence length="399" mass="43777">MRGLAALGVLLTHVGLYSAQVALTEFPGFEQPGNGFAGVLLQQLHVSLPIFFVLSGVLLYRPWVLAALGGTKKPGVKPYLWRRALRTLPAFWVTLAVVLIAFNSEGIQNLWHVVRPFLLLHVYEDQAFVFGLEQSWSLSTEIAFYALLPVLAWALHRVARGGADVAAKARRILLVLGVVVVAGFGFAAYTFTESMGSWPIEDKWPLKWMGFIAVGMALATLSAAAELQPEKSPSLYRFLSRKPASAWAAALVVYLIACFQPFGDSGSANYPDMAQGMVEQVLYLSFGLLAVAPLTLPNARSRLIDAVLTNPVMLYLGRISYGLYLWHIAIIYFWNEGTFGADGFWKLLAICLAGSIVAATLSYYLIESPAMRLREKLGKAPKEVGVATLERPEHLTSVR</sequence>
<evidence type="ECO:0000313" key="3">
    <source>
        <dbReference type="EMBL" id="AXB47398.1"/>
    </source>
</evidence>
<feature type="transmembrane region" description="Helical" evidence="1">
    <location>
        <begin position="244"/>
        <end position="262"/>
    </location>
</feature>
<name>A0A344LH74_9PSEU</name>
<proteinExistence type="predicted"/>
<dbReference type="Pfam" id="PF01757">
    <property type="entry name" value="Acyl_transf_3"/>
    <property type="match status" value="1"/>
</dbReference>
<dbReference type="GO" id="GO:0016747">
    <property type="term" value="F:acyltransferase activity, transferring groups other than amino-acyl groups"/>
    <property type="evidence" value="ECO:0007669"/>
    <property type="project" value="InterPro"/>
</dbReference>
<keyword evidence="1" id="KW-0472">Membrane</keyword>
<feature type="transmembrane region" description="Helical" evidence="1">
    <location>
        <begin position="142"/>
        <end position="159"/>
    </location>
</feature>
<feature type="transmembrane region" description="Helical" evidence="1">
    <location>
        <begin position="48"/>
        <end position="69"/>
    </location>
</feature>
<accession>A0A344LH74</accession>
<dbReference type="RefSeq" id="WP_162788735.1">
    <property type="nucleotide sequence ID" value="NZ_CP015163.1"/>
</dbReference>
<feature type="transmembrane region" description="Helical" evidence="1">
    <location>
        <begin position="90"/>
        <end position="111"/>
    </location>
</feature>
<feature type="transmembrane region" description="Helical" evidence="1">
    <location>
        <begin position="171"/>
        <end position="192"/>
    </location>
</feature>
<evidence type="ECO:0000259" key="2">
    <source>
        <dbReference type="Pfam" id="PF01757"/>
    </source>
</evidence>
<keyword evidence="1" id="KW-0812">Transmembrane</keyword>
<dbReference type="GO" id="GO:0009103">
    <property type="term" value="P:lipopolysaccharide biosynthetic process"/>
    <property type="evidence" value="ECO:0007669"/>
    <property type="project" value="TreeGrafter"/>
</dbReference>
<evidence type="ECO:0000313" key="4">
    <source>
        <dbReference type="Proteomes" id="UP000250434"/>
    </source>
</evidence>
<gene>
    <name evidence="3" type="ORF">A4R43_37190</name>
</gene>
<keyword evidence="1" id="KW-1133">Transmembrane helix</keyword>
<dbReference type="PANTHER" id="PTHR23028">
    <property type="entry name" value="ACETYLTRANSFERASE"/>
    <property type="match status" value="1"/>
</dbReference>
<feature type="transmembrane region" description="Helical" evidence="1">
    <location>
        <begin position="282"/>
        <end position="300"/>
    </location>
</feature>
<keyword evidence="4" id="KW-1185">Reference proteome</keyword>
<protein>
    <recommendedName>
        <fullName evidence="2">Acyltransferase 3 domain-containing protein</fullName>
    </recommendedName>
</protein>
<evidence type="ECO:0000256" key="1">
    <source>
        <dbReference type="SAM" id="Phobius"/>
    </source>
</evidence>
<dbReference type="AlphaFoldDB" id="A0A344LH74"/>
<dbReference type="PANTHER" id="PTHR23028:SF53">
    <property type="entry name" value="ACYL_TRANSF_3 DOMAIN-CONTAINING PROTEIN"/>
    <property type="match status" value="1"/>
</dbReference>
<reference evidence="3 4" key="1">
    <citation type="submission" date="2016-04" db="EMBL/GenBank/DDBJ databases">
        <title>Complete genome sequence and analysis of deep-sea sediment isolate, Amycolatopsis sp. WP1.</title>
        <authorList>
            <person name="Wang H."/>
            <person name="Chen S."/>
            <person name="Wu Q."/>
        </authorList>
    </citation>
    <scope>NUCLEOTIDE SEQUENCE [LARGE SCALE GENOMIC DNA]</scope>
    <source>
        <strain evidence="3 4">WP1</strain>
    </source>
</reference>
<feature type="domain" description="Acyltransferase 3" evidence="2">
    <location>
        <begin position="1"/>
        <end position="364"/>
    </location>
</feature>